<dbReference type="Proteomes" id="UP000199302">
    <property type="component" value="Unassembled WGS sequence"/>
</dbReference>
<dbReference type="InterPro" id="IPR046335">
    <property type="entry name" value="LacI/GalR-like_sensor"/>
</dbReference>
<name>A0A1I6CRQ9_9RHOB</name>
<dbReference type="SMART" id="SM00354">
    <property type="entry name" value="HTH_LACI"/>
    <property type="match status" value="1"/>
</dbReference>
<dbReference type="Pfam" id="PF00356">
    <property type="entry name" value="LacI"/>
    <property type="match status" value="1"/>
</dbReference>
<dbReference type="Gene3D" id="1.10.260.40">
    <property type="entry name" value="lambda repressor-like DNA-binding domains"/>
    <property type="match status" value="1"/>
</dbReference>
<dbReference type="OrthoDB" id="234496at2"/>
<dbReference type="GO" id="GO:0000976">
    <property type="term" value="F:transcription cis-regulatory region binding"/>
    <property type="evidence" value="ECO:0007669"/>
    <property type="project" value="TreeGrafter"/>
</dbReference>
<dbReference type="PANTHER" id="PTHR30146">
    <property type="entry name" value="LACI-RELATED TRANSCRIPTIONAL REPRESSOR"/>
    <property type="match status" value="1"/>
</dbReference>
<dbReference type="InterPro" id="IPR010982">
    <property type="entry name" value="Lambda_DNA-bd_dom_sf"/>
</dbReference>
<dbReference type="Pfam" id="PF13377">
    <property type="entry name" value="Peripla_BP_3"/>
    <property type="match status" value="1"/>
</dbReference>
<sequence length="348" mass="37207">MKHRVTLKDIARHTGVHVSTVSRALDPAKSTTISDGMRKQITDAASALGYRPNRLAAGLRTNRSMTVGVMIPDITNALFPPIVRGIESVLEPLGYASILVNTDSEPEREARLVEVLRDRGVDGIIHAAALRQDPTIARAAEAGMPVVTLNRRIEGAEIPFVINDEDAGIRLAVAHLHGLGHRRIAHVAGPQNLSTGQLRAEAFRRAIRALDLPADPRLISEAQRFDEDEGARAAEHLLDTAPPFTAMVCANDRLALGALSVLRARGVPCPAEVSVTGFNNMPFLDRIEPALTTISIRQAEAGAIAARRLIALIGGEAPGGMLETVLPVELVVRGSTGPCPTLESPRDL</sequence>
<reference evidence="5 6" key="1">
    <citation type="submission" date="2016-10" db="EMBL/GenBank/DDBJ databases">
        <authorList>
            <person name="de Groot N.N."/>
        </authorList>
    </citation>
    <scope>NUCLEOTIDE SEQUENCE [LARGE SCALE GENOMIC DNA]</scope>
    <source>
        <strain evidence="6">KMM 9023,NRIC 0796,JCM 17311,KCTC 23692</strain>
    </source>
</reference>
<dbReference type="CDD" id="cd01392">
    <property type="entry name" value="HTH_LacI"/>
    <property type="match status" value="1"/>
</dbReference>
<dbReference type="InterPro" id="IPR000843">
    <property type="entry name" value="HTH_LacI"/>
</dbReference>
<keyword evidence="6" id="KW-1185">Reference proteome</keyword>
<accession>A0A1I6CRQ9</accession>
<evidence type="ECO:0000313" key="6">
    <source>
        <dbReference type="Proteomes" id="UP000199302"/>
    </source>
</evidence>
<evidence type="ECO:0000256" key="1">
    <source>
        <dbReference type="ARBA" id="ARBA00023015"/>
    </source>
</evidence>
<gene>
    <name evidence="5" type="ORF">SAMN04515673_101265</name>
</gene>
<evidence type="ECO:0000259" key="4">
    <source>
        <dbReference type="PROSITE" id="PS50932"/>
    </source>
</evidence>
<organism evidence="5 6">
    <name type="scientific">Poseidonocella sedimentorum</name>
    <dbReference type="NCBI Taxonomy" id="871652"/>
    <lineage>
        <taxon>Bacteria</taxon>
        <taxon>Pseudomonadati</taxon>
        <taxon>Pseudomonadota</taxon>
        <taxon>Alphaproteobacteria</taxon>
        <taxon>Rhodobacterales</taxon>
        <taxon>Roseobacteraceae</taxon>
        <taxon>Poseidonocella</taxon>
    </lineage>
</organism>
<dbReference type="PROSITE" id="PS50932">
    <property type="entry name" value="HTH_LACI_2"/>
    <property type="match status" value="1"/>
</dbReference>
<dbReference type="RefSeq" id="WP_092075826.1">
    <property type="nucleotide sequence ID" value="NZ_FOYI01000001.1"/>
</dbReference>
<dbReference type="STRING" id="871652.SAMN04515673_101265"/>
<keyword evidence="3" id="KW-0804">Transcription</keyword>
<evidence type="ECO:0000313" key="5">
    <source>
        <dbReference type="EMBL" id="SFQ95934.1"/>
    </source>
</evidence>
<dbReference type="GO" id="GO:0003700">
    <property type="term" value="F:DNA-binding transcription factor activity"/>
    <property type="evidence" value="ECO:0007669"/>
    <property type="project" value="TreeGrafter"/>
</dbReference>
<keyword evidence="2" id="KW-0238">DNA-binding</keyword>
<dbReference type="CDD" id="cd06267">
    <property type="entry name" value="PBP1_LacI_sugar_binding-like"/>
    <property type="match status" value="1"/>
</dbReference>
<proteinExistence type="predicted"/>
<dbReference type="SUPFAM" id="SSF47413">
    <property type="entry name" value="lambda repressor-like DNA-binding domains"/>
    <property type="match status" value="1"/>
</dbReference>
<evidence type="ECO:0000256" key="3">
    <source>
        <dbReference type="ARBA" id="ARBA00023163"/>
    </source>
</evidence>
<dbReference type="PANTHER" id="PTHR30146:SF109">
    <property type="entry name" value="HTH-TYPE TRANSCRIPTIONAL REGULATOR GALS"/>
    <property type="match status" value="1"/>
</dbReference>
<feature type="domain" description="HTH lacI-type" evidence="4">
    <location>
        <begin position="5"/>
        <end position="61"/>
    </location>
</feature>
<evidence type="ECO:0000256" key="2">
    <source>
        <dbReference type="ARBA" id="ARBA00023125"/>
    </source>
</evidence>
<dbReference type="AlphaFoldDB" id="A0A1I6CRQ9"/>
<protein>
    <submittedName>
        <fullName evidence="5">Transcriptional regulator, LacI family</fullName>
    </submittedName>
</protein>
<dbReference type="SUPFAM" id="SSF53822">
    <property type="entry name" value="Periplasmic binding protein-like I"/>
    <property type="match status" value="1"/>
</dbReference>
<dbReference type="Gene3D" id="3.40.50.2300">
    <property type="match status" value="2"/>
</dbReference>
<dbReference type="InterPro" id="IPR028082">
    <property type="entry name" value="Peripla_BP_I"/>
</dbReference>
<keyword evidence="1" id="KW-0805">Transcription regulation</keyword>
<dbReference type="EMBL" id="FOYI01000001">
    <property type="protein sequence ID" value="SFQ95934.1"/>
    <property type="molecule type" value="Genomic_DNA"/>
</dbReference>